<dbReference type="PANTHER" id="PTHR20905:SF1">
    <property type="entry name" value="AT07410P-RELATED"/>
    <property type="match status" value="1"/>
</dbReference>
<name>E9GL15_DAPPU</name>
<dbReference type="AlphaFoldDB" id="E9GL15"/>
<sequence>MFGCEKNPVSLTMRDSTGRLVAIALNKLLEKSKAHDQTGTPPAQEKSRLLVSLLDDLERGIDLFATYNTKTIFELWMLSVDKTFGQLGIATALASLSLDLAKANNAGAVKCLAVSQYSAKAAAKNGLETIRTIDYATYEFNGDKTLANLTDLLAEHPVARLMARRI</sequence>
<dbReference type="EMBL" id="GL732550">
    <property type="protein sequence ID" value="EFX79774.1"/>
    <property type="molecule type" value="Genomic_DNA"/>
</dbReference>
<proteinExistence type="predicted"/>
<accession>E9GL15</accession>
<reference evidence="1 2" key="1">
    <citation type="journal article" date="2011" name="Science">
        <title>The ecoresponsive genome of Daphnia pulex.</title>
        <authorList>
            <person name="Colbourne J.K."/>
            <person name="Pfrender M.E."/>
            <person name="Gilbert D."/>
            <person name="Thomas W.K."/>
            <person name="Tucker A."/>
            <person name="Oakley T.H."/>
            <person name="Tokishita S."/>
            <person name="Aerts A."/>
            <person name="Arnold G.J."/>
            <person name="Basu M.K."/>
            <person name="Bauer D.J."/>
            <person name="Caceres C.E."/>
            <person name="Carmel L."/>
            <person name="Casola C."/>
            <person name="Choi J.H."/>
            <person name="Detter J.C."/>
            <person name="Dong Q."/>
            <person name="Dusheyko S."/>
            <person name="Eads B.D."/>
            <person name="Frohlich T."/>
            <person name="Geiler-Samerotte K.A."/>
            <person name="Gerlach D."/>
            <person name="Hatcher P."/>
            <person name="Jogdeo S."/>
            <person name="Krijgsveld J."/>
            <person name="Kriventseva E.V."/>
            <person name="Kultz D."/>
            <person name="Laforsch C."/>
            <person name="Lindquist E."/>
            <person name="Lopez J."/>
            <person name="Manak J.R."/>
            <person name="Muller J."/>
            <person name="Pangilinan J."/>
            <person name="Patwardhan R.P."/>
            <person name="Pitluck S."/>
            <person name="Pritham E.J."/>
            <person name="Rechtsteiner A."/>
            <person name="Rho M."/>
            <person name="Rogozin I.B."/>
            <person name="Sakarya O."/>
            <person name="Salamov A."/>
            <person name="Schaack S."/>
            <person name="Shapiro H."/>
            <person name="Shiga Y."/>
            <person name="Skalitzky C."/>
            <person name="Smith Z."/>
            <person name="Souvorov A."/>
            <person name="Sung W."/>
            <person name="Tang Z."/>
            <person name="Tsuchiya D."/>
            <person name="Tu H."/>
            <person name="Vos H."/>
            <person name="Wang M."/>
            <person name="Wolf Y.I."/>
            <person name="Yamagata H."/>
            <person name="Yamada T."/>
            <person name="Ye Y."/>
            <person name="Shaw J.R."/>
            <person name="Andrews J."/>
            <person name="Crease T.J."/>
            <person name="Tang H."/>
            <person name="Lucas S.M."/>
            <person name="Robertson H.M."/>
            <person name="Bork P."/>
            <person name="Koonin E.V."/>
            <person name="Zdobnov E.M."/>
            <person name="Grigoriev I.V."/>
            <person name="Lynch M."/>
            <person name="Boore J.L."/>
        </authorList>
    </citation>
    <scope>NUCLEOTIDE SEQUENCE [LARGE SCALE GENOMIC DNA]</scope>
</reference>
<gene>
    <name evidence="1" type="ORF">DAPPUDRAFT_319216</name>
</gene>
<dbReference type="PANTHER" id="PTHR20905">
    <property type="entry name" value="N-ACETYLTRANSFERASE-RELATED"/>
    <property type="match status" value="1"/>
</dbReference>
<keyword evidence="2" id="KW-1185">Reference proteome</keyword>
<organism evidence="1 2">
    <name type="scientific">Daphnia pulex</name>
    <name type="common">Water flea</name>
    <dbReference type="NCBI Taxonomy" id="6669"/>
    <lineage>
        <taxon>Eukaryota</taxon>
        <taxon>Metazoa</taxon>
        <taxon>Ecdysozoa</taxon>
        <taxon>Arthropoda</taxon>
        <taxon>Crustacea</taxon>
        <taxon>Branchiopoda</taxon>
        <taxon>Diplostraca</taxon>
        <taxon>Cladocera</taxon>
        <taxon>Anomopoda</taxon>
        <taxon>Daphniidae</taxon>
        <taxon>Daphnia</taxon>
    </lineage>
</organism>
<dbReference type="SUPFAM" id="SSF55729">
    <property type="entry name" value="Acyl-CoA N-acyltransferases (Nat)"/>
    <property type="match status" value="1"/>
</dbReference>
<protein>
    <recommendedName>
        <fullName evidence="3">N-acetyltransferase domain-containing protein</fullName>
    </recommendedName>
</protein>
<dbReference type="Proteomes" id="UP000000305">
    <property type="component" value="Unassembled WGS sequence"/>
</dbReference>
<evidence type="ECO:0000313" key="2">
    <source>
        <dbReference type="Proteomes" id="UP000000305"/>
    </source>
</evidence>
<dbReference type="InParanoid" id="E9GL15"/>
<dbReference type="KEGG" id="dpx:DAPPUDRAFT_319216"/>
<evidence type="ECO:0008006" key="3">
    <source>
        <dbReference type="Google" id="ProtNLM"/>
    </source>
</evidence>
<dbReference type="GO" id="GO:0008080">
    <property type="term" value="F:N-acetyltransferase activity"/>
    <property type="evidence" value="ECO:0000318"/>
    <property type="project" value="GO_Central"/>
</dbReference>
<dbReference type="HOGENOM" id="CLU_105564_0_0_1"/>
<dbReference type="Gene3D" id="3.40.630.30">
    <property type="match status" value="1"/>
</dbReference>
<evidence type="ECO:0000313" key="1">
    <source>
        <dbReference type="EMBL" id="EFX79774.1"/>
    </source>
</evidence>
<dbReference type="InterPro" id="IPR016181">
    <property type="entry name" value="Acyl_CoA_acyltransferase"/>
</dbReference>
<dbReference type="PhylomeDB" id="E9GL15"/>
<dbReference type="OrthoDB" id="8191594at2759"/>